<feature type="transmembrane region" description="Helical" evidence="1">
    <location>
        <begin position="376"/>
        <end position="397"/>
    </location>
</feature>
<evidence type="ECO:0000256" key="1">
    <source>
        <dbReference type="SAM" id="Phobius"/>
    </source>
</evidence>
<feature type="transmembrane region" description="Helical" evidence="1">
    <location>
        <begin position="226"/>
        <end position="255"/>
    </location>
</feature>
<gene>
    <name evidence="2" type="ORF">MED92_16005</name>
</gene>
<comment type="caution">
    <text evidence="2">The sequence shown here is derived from an EMBL/GenBank/DDBJ whole genome shotgun (WGS) entry which is preliminary data.</text>
</comment>
<feature type="transmembrane region" description="Helical" evidence="1">
    <location>
        <begin position="96"/>
        <end position="116"/>
    </location>
</feature>
<dbReference type="Proteomes" id="UP000002171">
    <property type="component" value="Unassembled WGS sequence"/>
</dbReference>
<sequence length="440" mass="49831">MNIRVMPENFGQGEWVGNTTLHPIGVLVLGISILAILAFNRDKVLQPFFLLLCFISPAQRIVVAGADFNFFRLAILTLFIRVLMKGENKFFVVQPFDVLFFIYTVVYSLIYAYSSGSLGDPIAKGVELILLYFCVRSVARTTPDVIKVFRFLSLLSIPVCCFFIVEAITGRNFFSVLGGVPEFTKIREGRLRCQGPFPHPIIAGCFWAILFPVFLSMYIQFKQKKYLLACVCAFFIVVTTASSTTLLALLSAPFFMSLYLVRKHIKLLFYSGLACLVCLHMVMSAPVWHLLSRIGAVGGSTSHFRYMLIDKFISHSHEWFLLGTNSTAHWFFGAQDLTNQFVLVGVRSGFLGLFLFVCLLWLFYKKIYFIVRVSQYKVFSWGVFSAMSVSCVSFLGVSYFGQAVYLFNFLFSIVVCMLLHSVYVRKKENDKALLNKGALL</sequence>
<keyword evidence="3" id="KW-1185">Reference proteome</keyword>
<protein>
    <recommendedName>
        <fullName evidence="4">O-antigen ligase domain-containing protein</fullName>
    </recommendedName>
</protein>
<dbReference type="EMBL" id="AAOW01000028">
    <property type="protein sequence ID" value="EAR59930.1"/>
    <property type="molecule type" value="Genomic_DNA"/>
</dbReference>
<dbReference type="RefSeq" id="WP_007020866.1">
    <property type="nucleotide sequence ID" value="NZ_CH724125.1"/>
</dbReference>
<dbReference type="OrthoDB" id="264250at2"/>
<feature type="transmembrane region" description="Helical" evidence="1">
    <location>
        <begin position="403"/>
        <end position="424"/>
    </location>
</feature>
<keyword evidence="1" id="KW-0812">Transmembrane</keyword>
<feature type="transmembrane region" description="Helical" evidence="1">
    <location>
        <begin position="122"/>
        <end position="139"/>
    </location>
</feature>
<evidence type="ECO:0000313" key="3">
    <source>
        <dbReference type="Proteomes" id="UP000002171"/>
    </source>
</evidence>
<feature type="transmembrane region" description="Helical" evidence="1">
    <location>
        <begin position="197"/>
        <end position="219"/>
    </location>
</feature>
<feature type="transmembrane region" description="Helical" evidence="1">
    <location>
        <begin position="68"/>
        <end position="84"/>
    </location>
</feature>
<dbReference type="AlphaFoldDB" id="A0A7U8C4F4"/>
<reference evidence="2 3" key="1">
    <citation type="submission" date="2006-02" db="EMBL/GenBank/DDBJ databases">
        <authorList>
            <person name="Pinhassi J."/>
            <person name="Pedros-Alio C."/>
            <person name="Ferriera S."/>
            <person name="Johnson J."/>
            <person name="Kravitz S."/>
            <person name="Halpern A."/>
            <person name="Remington K."/>
            <person name="Beeson K."/>
            <person name="Tran B."/>
            <person name="Rogers Y.-H."/>
            <person name="Friedman R."/>
            <person name="Venter J.C."/>
        </authorList>
    </citation>
    <scope>NUCLEOTIDE SEQUENCE [LARGE SCALE GENOMIC DNA]</scope>
    <source>
        <strain evidence="2 3">MED92</strain>
    </source>
</reference>
<feature type="transmembrane region" description="Helical" evidence="1">
    <location>
        <begin position="20"/>
        <end position="39"/>
    </location>
</feature>
<name>A0A7U8C4F4_NEPCE</name>
<keyword evidence="1" id="KW-1133">Transmembrane helix</keyword>
<organism evidence="2 3">
    <name type="scientific">Neptuniibacter caesariensis</name>
    <dbReference type="NCBI Taxonomy" id="207954"/>
    <lineage>
        <taxon>Bacteria</taxon>
        <taxon>Pseudomonadati</taxon>
        <taxon>Pseudomonadota</taxon>
        <taxon>Gammaproteobacteria</taxon>
        <taxon>Oceanospirillales</taxon>
        <taxon>Oceanospirillaceae</taxon>
        <taxon>Neptuniibacter</taxon>
    </lineage>
</organism>
<accession>A0A7U8C4F4</accession>
<feature type="transmembrane region" description="Helical" evidence="1">
    <location>
        <begin position="344"/>
        <end position="364"/>
    </location>
</feature>
<evidence type="ECO:0000313" key="2">
    <source>
        <dbReference type="EMBL" id="EAR59930.1"/>
    </source>
</evidence>
<proteinExistence type="predicted"/>
<evidence type="ECO:0008006" key="4">
    <source>
        <dbReference type="Google" id="ProtNLM"/>
    </source>
</evidence>
<feature type="transmembrane region" description="Helical" evidence="1">
    <location>
        <begin position="151"/>
        <end position="177"/>
    </location>
</feature>
<feature type="transmembrane region" description="Helical" evidence="1">
    <location>
        <begin position="267"/>
        <end position="291"/>
    </location>
</feature>
<keyword evidence="1" id="KW-0472">Membrane</keyword>